<evidence type="ECO:0000313" key="3">
    <source>
        <dbReference type="EMBL" id="VDI02364.1"/>
    </source>
</evidence>
<comment type="caution">
    <text evidence="3">The sequence shown here is derived from an EMBL/GenBank/DDBJ whole genome shotgun (WGS) entry which is preliminary data.</text>
</comment>
<dbReference type="EMBL" id="UYJE01001462">
    <property type="protein sequence ID" value="VDI02364.1"/>
    <property type="molecule type" value="Genomic_DNA"/>
</dbReference>
<feature type="coiled-coil region" evidence="1">
    <location>
        <begin position="226"/>
        <end position="253"/>
    </location>
</feature>
<evidence type="ECO:0000313" key="4">
    <source>
        <dbReference type="Proteomes" id="UP000596742"/>
    </source>
</evidence>
<dbReference type="Proteomes" id="UP000596742">
    <property type="component" value="Unassembled WGS sequence"/>
</dbReference>
<feature type="coiled-coil region" evidence="1">
    <location>
        <begin position="139"/>
        <end position="166"/>
    </location>
</feature>
<proteinExistence type="predicted"/>
<reference evidence="3" key="1">
    <citation type="submission" date="2018-11" db="EMBL/GenBank/DDBJ databases">
        <authorList>
            <person name="Alioto T."/>
            <person name="Alioto T."/>
        </authorList>
    </citation>
    <scope>NUCLEOTIDE SEQUENCE</scope>
</reference>
<dbReference type="SUPFAM" id="SSF56219">
    <property type="entry name" value="DNase I-like"/>
    <property type="match status" value="1"/>
</dbReference>
<dbReference type="OrthoDB" id="6172486at2759"/>
<feature type="region of interest" description="Disordered" evidence="2">
    <location>
        <begin position="277"/>
        <end position="301"/>
    </location>
</feature>
<feature type="compositionally biased region" description="Basic and acidic residues" evidence="2">
    <location>
        <begin position="281"/>
        <end position="301"/>
    </location>
</feature>
<dbReference type="AlphaFoldDB" id="A0A8B6CAJ1"/>
<keyword evidence="1" id="KW-0175">Coiled coil</keyword>
<keyword evidence="4" id="KW-1185">Reference proteome</keyword>
<accession>A0A8B6CAJ1</accession>
<dbReference type="Gene3D" id="3.60.10.10">
    <property type="entry name" value="Endonuclease/exonuclease/phosphatase"/>
    <property type="match status" value="1"/>
</dbReference>
<gene>
    <name evidence="3" type="ORF">MGAL_10B016691</name>
</gene>
<dbReference type="InterPro" id="IPR036691">
    <property type="entry name" value="Endo/exonu/phosph_ase_sf"/>
</dbReference>
<sequence length="312" mass="36733">MATGSDKEYREHLDNITSMIDKYEQTHNVFIVGDLNGTLMPSRNNNHDKLLKNFCSQHQLKHTVRNAHKPTFYHHNGNSTSQIDYILENIRGNNLLDSTIMDQNPLNSSAHVPVKAKTNLIVKGKTKINSTTSKKKTILKWEETNIENYQQKVNQVRKKNEMQNETDVEQQAINIIDILQEATEMSVVKKIVALKGPKWKASPKVKECIEKNKKAFYAWKQKDRPKNEGNTEYQEMKKHKRELRKQIRKEDHMDKQNFYNKLMNKPDSKAFHRLIRRNKHESKDANSKVIKNENEERNHESRRTVTYICRLL</sequence>
<evidence type="ECO:0000256" key="2">
    <source>
        <dbReference type="SAM" id="MobiDB-lite"/>
    </source>
</evidence>
<name>A0A8B6CAJ1_MYTGA</name>
<organism evidence="3 4">
    <name type="scientific">Mytilus galloprovincialis</name>
    <name type="common">Mediterranean mussel</name>
    <dbReference type="NCBI Taxonomy" id="29158"/>
    <lineage>
        <taxon>Eukaryota</taxon>
        <taxon>Metazoa</taxon>
        <taxon>Spiralia</taxon>
        <taxon>Lophotrochozoa</taxon>
        <taxon>Mollusca</taxon>
        <taxon>Bivalvia</taxon>
        <taxon>Autobranchia</taxon>
        <taxon>Pteriomorphia</taxon>
        <taxon>Mytilida</taxon>
        <taxon>Mytiloidea</taxon>
        <taxon>Mytilidae</taxon>
        <taxon>Mytilinae</taxon>
        <taxon>Mytilus</taxon>
    </lineage>
</organism>
<evidence type="ECO:0008006" key="5">
    <source>
        <dbReference type="Google" id="ProtNLM"/>
    </source>
</evidence>
<evidence type="ECO:0000256" key="1">
    <source>
        <dbReference type="SAM" id="Coils"/>
    </source>
</evidence>
<protein>
    <recommendedName>
        <fullName evidence="5">Endonuclease/exonuclease/phosphatase domain-containing protein</fullName>
    </recommendedName>
</protein>